<dbReference type="HAMAP" id="MF_00047">
    <property type="entry name" value="Dala_Dala_lig"/>
    <property type="match status" value="1"/>
</dbReference>
<dbReference type="SUPFAM" id="SSF52440">
    <property type="entry name" value="PreATP-grasp domain"/>
    <property type="match status" value="1"/>
</dbReference>
<accession>A0A5M6IA12</accession>
<reference evidence="19 20" key="1">
    <citation type="submission" date="2019-09" db="EMBL/GenBank/DDBJ databases">
        <title>Genome sequence of Roseospira marina, one of the more divergent members of the non-sulfur purple photosynthetic bacterial family, the Rhodospirillaceae.</title>
        <authorList>
            <person name="Meyer T."/>
            <person name="Kyndt J."/>
        </authorList>
    </citation>
    <scope>NUCLEOTIDE SEQUENCE [LARGE SCALE GENOMIC DNA]</scope>
    <source>
        <strain evidence="19 20">DSM 15113</strain>
    </source>
</reference>
<evidence type="ECO:0000256" key="17">
    <source>
        <dbReference type="PROSITE-ProRule" id="PRU00409"/>
    </source>
</evidence>
<keyword evidence="7 14" id="KW-0436">Ligase</keyword>
<dbReference type="UniPathway" id="UPA00219"/>
<evidence type="ECO:0000256" key="5">
    <source>
        <dbReference type="ARBA" id="ARBA00012216"/>
    </source>
</evidence>
<comment type="catalytic activity">
    <reaction evidence="13 14">
        <text>2 D-alanine + ATP = D-alanyl-D-alanine + ADP + phosphate + H(+)</text>
        <dbReference type="Rhea" id="RHEA:11224"/>
        <dbReference type="ChEBI" id="CHEBI:15378"/>
        <dbReference type="ChEBI" id="CHEBI:30616"/>
        <dbReference type="ChEBI" id="CHEBI:43474"/>
        <dbReference type="ChEBI" id="CHEBI:57416"/>
        <dbReference type="ChEBI" id="CHEBI:57822"/>
        <dbReference type="ChEBI" id="CHEBI:456216"/>
        <dbReference type="EC" id="6.3.2.4"/>
    </reaction>
</comment>
<evidence type="ECO:0000256" key="1">
    <source>
        <dbReference type="ARBA" id="ARBA00001936"/>
    </source>
</evidence>
<evidence type="ECO:0000256" key="8">
    <source>
        <dbReference type="ARBA" id="ARBA00022741"/>
    </source>
</evidence>
<keyword evidence="16" id="KW-0464">Manganese</keyword>
<dbReference type="PROSITE" id="PS00843">
    <property type="entry name" value="DALA_DALA_LIGASE_1"/>
    <property type="match status" value="1"/>
</dbReference>
<feature type="active site" evidence="15">
    <location>
        <position position="15"/>
    </location>
</feature>
<dbReference type="InterPro" id="IPR005905">
    <property type="entry name" value="D_ala_D_ala"/>
</dbReference>
<keyword evidence="20" id="KW-1185">Reference proteome</keyword>
<evidence type="ECO:0000259" key="18">
    <source>
        <dbReference type="PROSITE" id="PS50975"/>
    </source>
</evidence>
<dbReference type="EMBL" id="VWPJ01000016">
    <property type="protein sequence ID" value="KAA5604575.1"/>
    <property type="molecule type" value="Genomic_DNA"/>
</dbReference>
<evidence type="ECO:0000256" key="15">
    <source>
        <dbReference type="PIRSR" id="PIRSR039102-1"/>
    </source>
</evidence>
<keyword evidence="16" id="KW-0460">Magnesium</keyword>
<evidence type="ECO:0000313" key="19">
    <source>
        <dbReference type="EMBL" id="KAA5604575.1"/>
    </source>
</evidence>
<dbReference type="InterPro" id="IPR016185">
    <property type="entry name" value="PreATP-grasp_dom_sf"/>
</dbReference>
<comment type="cofactor">
    <cofactor evidence="1">
        <name>Mn(2+)</name>
        <dbReference type="ChEBI" id="CHEBI:29035"/>
    </cofactor>
</comment>
<evidence type="ECO:0000256" key="13">
    <source>
        <dbReference type="ARBA" id="ARBA00047614"/>
    </source>
</evidence>
<sequence length="308" mass="32681">MSRRVTVLKGGYSAEREVSLNSGAAAAAALSAQGYAVAEIDVPRDPAALVEALRKTRPDVVFNALHGRFGEDGRIQGLLDIMGLPYTHSGALASAMAMDKPTAKAAFSAAGIPVAEHVVVGPDAFADPDVEPMTRPYVVKPLNEGSSVDVHVVLEGVNDLERLRTAWPYGRRAMVERFIPGRELTVSVMGQGDGVRALAVTEITTRRGFYDYDAKYVTGGSVHVLPADLPAGITARCLDLAVRSHQALGCRGVSRADLRLDGDALYVLEVNTQPGMTATSLVPEQAAYVGISFPELCAWMVEDATCDG</sequence>
<comment type="similarity">
    <text evidence="4 14">Belongs to the D-alanine--D-alanine ligase family.</text>
</comment>
<keyword evidence="6 14" id="KW-0963">Cytoplasm</keyword>
<organism evidence="19 20">
    <name type="scientific">Roseospira marina</name>
    <dbReference type="NCBI Taxonomy" id="140057"/>
    <lineage>
        <taxon>Bacteria</taxon>
        <taxon>Pseudomonadati</taxon>
        <taxon>Pseudomonadota</taxon>
        <taxon>Alphaproteobacteria</taxon>
        <taxon>Rhodospirillales</taxon>
        <taxon>Rhodospirillaceae</taxon>
        <taxon>Roseospira</taxon>
    </lineage>
</organism>
<keyword evidence="16" id="KW-0479">Metal-binding</keyword>
<dbReference type="GO" id="GO:0046872">
    <property type="term" value="F:metal ion binding"/>
    <property type="evidence" value="ECO:0007669"/>
    <property type="project" value="UniProtKB-KW"/>
</dbReference>
<dbReference type="GO" id="GO:0005737">
    <property type="term" value="C:cytoplasm"/>
    <property type="evidence" value="ECO:0007669"/>
    <property type="project" value="UniProtKB-SubCell"/>
</dbReference>
<evidence type="ECO:0000256" key="9">
    <source>
        <dbReference type="ARBA" id="ARBA00022840"/>
    </source>
</evidence>
<feature type="binding site" evidence="16">
    <location>
        <position position="271"/>
    </location>
    <ligand>
        <name>Mg(2+)</name>
        <dbReference type="ChEBI" id="CHEBI:18420"/>
        <label>2</label>
    </ligand>
</feature>
<dbReference type="Pfam" id="PF01820">
    <property type="entry name" value="Dala_Dala_lig_N"/>
    <property type="match status" value="1"/>
</dbReference>
<feature type="domain" description="ATP-grasp" evidence="18">
    <location>
        <begin position="104"/>
        <end position="302"/>
    </location>
</feature>
<evidence type="ECO:0000256" key="6">
    <source>
        <dbReference type="ARBA" id="ARBA00022490"/>
    </source>
</evidence>
<dbReference type="Proteomes" id="UP000324065">
    <property type="component" value="Unassembled WGS sequence"/>
</dbReference>
<dbReference type="PROSITE" id="PS50975">
    <property type="entry name" value="ATP_GRASP"/>
    <property type="match status" value="1"/>
</dbReference>
<name>A0A5M6IA12_9PROT</name>
<keyword evidence="10 14" id="KW-0133">Cell shape</keyword>
<dbReference type="SUPFAM" id="SSF56059">
    <property type="entry name" value="Glutathione synthetase ATP-binding domain-like"/>
    <property type="match status" value="1"/>
</dbReference>
<dbReference type="PROSITE" id="PS00844">
    <property type="entry name" value="DALA_DALA_LIGASE_2"/>
    <property type="match status" value="1"/>
</dbReference>
<comment type="cofactor">
    <cofactor evidence="16">
        <name>Mg(2+)</name>
        <dbReference type="ChEBI" id="CHEBI:18420"/>
    </cofactor>
    <cofactor evidence="16">
        <name>Mn(2+)</name>
        <dbReference type="ChEBI" id="CHEBI:29035"/>
    </cofactor>
    <text evidence="16">Binds 2 magnesium or manganese ions per subunit.</text>
</comment>
<evidence type="ECO:0000256" key="16">
    <source>
        <dbReference type="PIRSR" id="PIRSR039102-3"/>
    </source>
</evidence>
<dbReference type="NCBIfam" id="NF002378">
    <property type="entry name" value="PRK01372.1"/>
    <property type="match status" value="1"/>
</dbReference>
<dbReference type="GO" id="GO:0008716">
    <property type="term" value="F:D-alanine-D-alanine ligase activity"/>
    <property type="evidence" value="ECO:0007669"/>
    <property type="project" value="UniProtKB-UniRule"/>
</dbReference>
<evidence type="ECO:0000256" key="11">
    <source>
        <dbReference type="ARBA" id="ARBA00022984"/>
    </source>
</evidence>
<evidence type="ECO:0000313" key="20">
    <source>
        <dbReference type="Proteomes" id="UP000324065"/>
    </source>
</evidence>
<evidence type="ECO:0000256" key="12">
    <source>
        <dbReference type="ARBA" id="ARBA00023316"/>
    </source>
</evidence>
<dbReference type="RefSeq" id="WP_150063313.1">
    <property type="nucleotide sequence ID" value="NZ_JACHII010000013.1"/>
</dbReference>
<dbReference type="InterPro" id="IPR000291">
    <property type="entry name" value="D-Ala_lig_Van_CS"/>
</dbReference>
<dbReference type="Gene3D" id="3.30.470.20">
    <property type="entry name" value="ATP-grasp fold, B domain"/>
    <property type="match status" value="1"/>
</dbReference>
<dbReference type="GO" id="GO:0008360">
    <property type="term" value="P:regulation of cell shape"/>
    <property type="evidence" value="ECO:0007669"/>
    <property type="project" value="UniProtKB-KW"/>
</dbReference>
<feature type="active site" evidence="15">
    <location>
        <position position="146"/>
    </location>
</feature>
<dbReference type="PANTHER" id="PTHR23132:SF23">
    <property type="entry name" value="D-ALANINE--D-ALANINE LIGASE B"/>
    <property type="match status" value="1"/>
</dbReference>
<dbReference type="Gene3D" id="3.30.1490.20">
    <property type="entry name" value="ATP-grasp fold, A domain"/>
    <property type="match status" value="1"/>
</dbReference>
<dbReference type="PANTHER" id="PTHR23132">
    <property type="entry name" value="D-ALANINE--D-ALANINE LIGASE"/>
    <property type="match status" value="1"/>
</dbReference>
<comment type="pathway">
    <text evidence="14">Cell wall biogenesis; peptidoglycan biosynthesis.</text>
</comment>
<evidence type="ECO:0000256" key="10">
    <source>
        <dbReference type="ARBA" id="ARBA00022960"/>
    </source>
</evidence>
<protein>
    <recommendedName>
        <fullName evidence="5 14">D-alanine--D-alanine ligase</fullName>
        <ecNumber evidence="5 14">6.3.2.4</ecNumber>
    </recommendedName>
    <alternativeName>
        <fullName evidence="14">D-Ala-D-Ala ligase</fullName>
    </alternativeName>
    <alternativeName>
        <fullName evidence="14">D-alanylalanine synthetase</fullName>
    </alternativeName>
</protein>
<gene>
    <name evidence="14" type="primary">ddl</name>
    <name evidence="19" type="ORF">F1188_15295</name>
</gene>
<evidence type="ECO:0000256" key="7">
    <source>
        <dbReference type="ARBA" id="ARBA00022598"/>
    </source>
</evidence>
<keyword evidence="11 14" id="KW-0573">Peptidoglycan synthesis</keyword>
<dbReference type="GO" id="GO:0009252">
    <property type="term" value="P:peptidoglycan biosynthetic process"/>
    <property type="evidence" value="ECO:0007669"/>
    <property type="project" value="UniProtKB-UniRule"/>
</dbReference>
<dbReference type="Pfam" id="PF07478">
    <property type="entry name" value="Dala_Dala_lig_C"/>
    <property type="match status" value="1"/>
</dbReference>
<comment type="function">
    <text evidence="2 14">Cell wall formation.</text>
</comment>
<feature type="binding site" evidence="16">
    <location>
        <position position="269"/>
    </location>
    <ligand>
        <name>Mg(2+)</name>
        <dbReference type="ChEBI" id="CHEBI:18420"/>
        <label>2</label>
    </ligand>
</feature>
<feature type="active site" evidence="15">
    <location>
        <position position="280"/>
    </location>
</feature>
<dbReference type="OrthoDB" id="9813261at2"/>
<dbReference type="AlphaFoldDB" id="A0A5M6IA12"/>
<feature type="binding site" evidence="16">
    <location>
        <position position="269"/>
    </location>
    <ligand>
        <name>Mg(2+)</name>
        <dbReference type="ChEBI" id="CHEBI:18420"/>
        <label>1</label>
    </ligand>
</feature>
<dbReference type="InterPro" id="IPR011761">
    <property type="entry name" value="ATP-grasp"/>
</dbReference>
<dbReference type="Gene3D" id="3.40.50.20">
    <property type="match status" value="1"/>
</dbReference>
<evidence type="ECO:0000256" key="2">
    <source>
        <dbReference type="ARBA" id="ARBA00003921"/>
    </source>
</evidence>
<keyword evidence="8 17" id="KW-0547">Nucleotide-binding</keyword>
<feature type="binding site" evidence="16">
    <location>
        <position position="257"/>
    </location>
    <ligand>
        <name>Mg(2+)</name>
        <dbReference type="ChEBI" id="CHEBI:18420"/>
        <label>1</label>
    </ligand>
</feature>
<proteinExistence type="inferred from homology"/>
<dbReference type="InterPro" id="IPR011095">
    <property type="entry name" value="Dala_Dala_lig_C"/>
</dbReference>
<keyword evidence="9 17" id="KW-0067">ATP-binding</keyword>
<comment type="caution">
    <text evidence="19">The sequence shown here is derived from an EMBL/GenBank/DDBJ whole genome shotgun (WGS) entry which is preliminary data.</text>
</comment>
<dbReference type="GO" id="GO:0005524">
    <property type="term" value="F:ATP binding"/>
    <property type="evidence" value="ECO:0007669"/>
    <property type="project" value="UniProtKB-UniRule"/>
</dbReference>
<dbReference type="PIRSF" id="PIRSF039102">
    <property type="entry name" value="Ddl/VanB"/>
    <property type="match status" value="1"/>
</dbReference>
<comment type="subcellular location">
    <subcellularLocation>
        <location evidence="3 14">Cytoplasm</location>
    </subcellularLocation>
</comment>
<evidence type="ECO:0000256" key="14">
    <source>
        <dbReference type="HAMAP-Rule" id="MF_00047"/>
    </source>
</evidence>
<evidence type="ECO:0000256" key="3">
    <source>
        <dbReference type="ARBA" id="ARBA00004496"/>
    </source>
</evidence>
<dbReference type="EC" id="6.3.2.4" evidence="5 14"/>
<dbReference type="InterPro" id="IPR011127">
    <property type="entry name" value="Dala_Dala_lig_N"/>
</dbReference>
<keyword evidence="12 14" id="KW-0961">Cell wall biogenesis/degradation</keyword>
<evidence type="ECO:0000256" key="4">
    <source>
        <dbReference type="ARBA" id="ARBA00010871"/>
    </source>
</evidence>
<dbReference type="NCBIfam" id="TIGR01205">
    <property type="entry name" value="D_ala_D_alaTIGR"/>
    <property type="match status" value="1"/>
</dbReference>
<dbReference type="GO" id="GO:0071555">
    <property type="term" value="P:cell wall organization"/>
    <property type="evidence" value="ECO:0007669"/>
    <property type="project" value="UniProtKB-KW"/>
</dbReference>
<dbReference type="InterPro" id="IPR013815">
    <property type="entry name" value="ATP_grasp_subdomain_1"/>
</dbReference>